<comment type="catalytic activity">
    <reaction evidence="16">
        <text>L-tyrosyl-[protein] + ATP = O-phospho-L-tyrosyl-[protein] + ADP + H(+)</text>
        <dbReference type="Rhea" id="RHEA:10596"/>
        <dbReference type="Rhea" id="RHEA-COMP:10136"/>
        <dbReference type="Rhea" id="RHEA-COMP:20101"/>
        <dbReference type="ChEBI" id="CHEBI:15378"/>
        <dbReference type="ChEBI" id="CHEBI:30616"/>
        <dbReference type="ChEBI" id="CHEBI:46858"/>
        <dbReference type="ChEBI" id="CHEBI:61978"/>
        <dbReference type="ChEBI" id="CHEBI:456216"/>
        <dbReference type="EC" id="2.7.10.2"/>
    </reaction>
</comment>
<dbReference type="SUPFAM" id="SSF55550">
    <property type="entry name" value="SH2 domain"/>
    <property type="match status" value="1"/>
</dbReference>
<keyword evidence="7 15" id="KW-0547">Nucleotide-binding</keyword>
<reference evidence="21" key="3">
    <citation type="submission" date="2025-09" db="UniProtKB">
        <authorList>
            <consortium name="Ensembl"/>
        </authorList>
    </citation>
    <scope>IDENTIFICATION</scope>
</reference>
<evidence type="ECO:0000259" key="20">
    <source>
        <dbReference type="PROSITE" id="PS50011"/>
    </source>
</evidence>
<evidence type="ECO:0000256" key="5">
    <source>
        <dbReference type="ARBA" id="ARBA00022679"/>
    </source>
</evidence>
<dbReference type="Gene3D" id="1.10.510.10">
    <property type="entry name" value="Transferase(Phosphotransferase) domain 1"/>
    <property type="match status" value="1"/>
</dbReference>
<evidence type="ECO:0000256" key="10">
    <source>
        <dbReference type="ARBA" id="ARBA00022999"/>
    </source>
</evidence>
<dbReference type="AlphaFoldDB" id="A0A3B4DLB2"/>
<dbReference type="InterPro" id="IPR036028">
    <property type="entry name" value="SH3-like_dom_sf"/>
</dbReference>
<keyword evidence="8 16" id="KW-0418">Kinase</keyword>
<feature type="domain" description="SH2" evidence="18">
    <location>
        <begin position="137"/>
        <end position="229"/>
    </location>
</feature>
<accession>A0A3B4DLB2</accession>
<comment type="similarity">
    <text evidence="16">Belongs to the protein kinase superfamily. Tyr protein kinase family.</text>
</comment>
<evidence type="ECO:0000256" key="8">
    <source>
        <dbReference type="ARBA" id="ARBA00022777"/>
    </source>
</evidence>
<name>A0A3B4DLB2_PYGNA</name>
<dbReference type="SUPFAM" id="SSF50044">
    <property type="entry name" value="SH3-domain"/>
    <property type="match status" value="1"/>
</dbReference>
<dbReference type="PRINTS" id="PR00452">
    <property type="entry name" value="SH3DOMAIN"/>
</dbReference>
<protein>
    <recommendedName>
        <fullName evidence="16">Tyrosine-protein kinase</fullName>
        <ecNumber evidence="16">2.7.10.2</ecNumber>
    </recommendedName>
</protein>
<feature type="region of interest" description="Disordered" evidence="17">
    <location>
        <begin position="26"/>
        <end position="66"/>
    </location>
</feature>
<evidence type="ECO:0000256" key="7">
    <source>
        <dbReference type="ARBA" id="ARBA00022741"/>
    </source>
</evidence>
<dbReference type="FunFam" id="1.10.510.10:FF:000399">
    <property type="entry name" value="Tyrosine-protein kinase"/>
    <property type="match status" value="1"/>
</dbReference>
<dbReference type="PRINTS" id="PR00401">
    <property type="entry name" value="SH2DOMAIN"/>
</dbReference>
<organism evidence="21 22">
    <name type="scientific">Pygocentrus nattereri</name>
    <name type="common">Red-bellied piranha</name>
    <dbReference type="NCBI Taxonomy" id="42514"/>
    <lineage>
        <taxon>Eukaryota</taxon>
        <taxon>Metazoa</taxon>
        <taxon>Chordata</taxon>
        <taxon>Craniata</taxon>
        <taxon>Vertebrata</taxon>
        <taxon>Euteleostomi</taxon>
        <taxon>Actinopterygii</taxon>
        <taxon>Neopterygii</taxon>
        <taxon>Teleostei</taxon>
        <taxon>Ostariophysi</taxon>
        <taxon>Characiformes</taxon>
        <taxon>Characoidei</taxon>
        <taxon>Pygocentrus</taxon>
    </lineage>
</organism>
<evidence type="ECO:0000256" key="11">
    <source>
        <dbReference type="ARBA" id="ARBA00023137"/>
    </source>
</evidence>
<dbReference type="PROSITE" id="PS00107">
    <property type="entry name" value="PROTEIN_KINASE_ATP"/>
    <property type="match status" value="1"/>
</dbReference>
<evidence type="ECO:0000256" key="2">
    <source>
        <dbReference type="ARBA" id="ARBA00022443"/>
    </source>
</evidence>
<dbReference type="STRING" id="42514.ENSPNAP00000024255"/>
<evidence type="ECO:0000259" key="18">
    <source>
        <dbReference type="PROSITE" id="PS50001"/>
    </source>
</evidence>
<dbReference type="Gene3D" id="3.30.505.10">
    <property type="entry name" value="SH2 domain"/>
    <property type="match status" value="1"/>
</dbReference>
<dbReference type="Pfam" id="PF07714">
    <property type="entry name" value="PK_Tyr_Ser-Thr"/>
    <property type="match status" value="1"/>
</dbReference>
<dbReference type="FunFam" id="2.30.30.40:FF:000229">
    <property type="entry name" value="Tyrosine-protein kinase"/>
    <property type="match status" value="1"/>
</dbReference>
<evidence type="ECO:0000256" key="15">
    <source>
        <dbReference type="PROSITE-ProRule" id="PRU10141"/>
    </source>
</evidence>
<evidence type="ECO:0000313" key="21">
    <source>
        <dbReference type="Ensembl" id="ENSPNAP00000024255.2"/>
    </source>
</evidence>
<keyword evidence="2 14" id="KW-0728">SH3 domain</keyword>
<dbReference type="PANTHER" id="PTHR24418">
    <property type="entry name" value="TYROSINE-PROTEIN KINASE"/>
    <property type="match status" value="1"/>
</dbReference>
<feature type="compositionally biased region" description="Low complexity" evidence="17">
    <location>
        <begin position="38"/>
        <end position="47"/>
    </location>
</feature>
<dbReference type="SMART" id="SM00326">
    <property type="entry name" value="SH3"/>
    <property type="match status" value="1"/>
</dbReference>
<dbReference type="EC" id="2.7.10.2" evidence="16"/>
<evidence type="ECO:0000259" key="19">
    <source>
        <dbReference type="PROSITE" id="PS50002"/>
    </source>
</evidence>
<comment type="subcellular location">
    <subcellularLocation>
        <location evidence="1">Cytoplasm</location>
    </subcellularLocation>
</comment>
<evidence type="ECO:0000256" key="9">
    <source>
        <dbReference type="ARBA" id="ARBA00022840"/>
    </source>
</evidence>
<evidence type="ECO:0000256" key="3">
    <source>
        <dbReference type="ARBA" id="ARBA00022490"/>
    </source>
</evidence>
<dbReference type="Pfam" id="PF00018">
    <property type="entry name" value="SH3_1"/>
    <property type="match status" value="1"/>
</dbReference>
<dbReference type="GO" id="GO:0005524">
    <property type="term" value="F:ATP binding"/>
    <property type="evidence" value="ECO:0007669"/>
    <property type="project" value="UniProtKB-UniRule"/>
</dbReference>
<evidence type="ECO:0000313" key="22">
    <source>
        <dbReference type="Proteomes" id="UP001501920"/>
    </source>
</evidence>
<keyword evidence="3" id="KW-0963">Cytoplasm</keyword>
<evidence type="ECO:0000256" key="4">
    <source>
        <dbReference type="ARBA" id="ARBA00022553"/>
    </source>
</evidence>
<dbReference type="InterPro" id="IPR000719">
    <property type="entry name" value="Prot_kinase_dom"/>
</dbReference>
<keyword evidence="22" id="KW-1185">Reference proteome</keyword>
<evidence type="ECO:0000256" key="12">
    <source>
        <dbReference type="ARBA" id="ARBA00023288"/>
    </source>
</evidence>
<dbReference type="PROSITE" id="PS50011">
    <property type="entry name" value="PROTEIN_KINASE_DOM"/>
    <property type="match status" value="1"/>
</dbReference>
<dbReference type="SUPFAM" id="SSF56112">
    <property type="entry name" value="Protein kinase-like (PK-like)"/>
    <property type="match status" value="1"/>
</dbReference>
<dbReference type="GeneTree" id="ENSGT00940000161218"/>
<dbReference type="Ensembl" id="ENSPNAT00000010655.2">
    <property type="protein sequence ID" value="ENSPNAP00000024255.2"/>
    <property type="gene ID" value="ENSPNAG00000008785.2"/>
</dbReference>
<dbReference type="InterPro" id="IPR011009">
    <property type="entry name" value="Kinase-like_dom_sf"/>
</dbReference>
<keyword evidence="11 16" id="KW-0829">Tyrosine-protein kinase</keyword>
<dbReference type="GeneID" id="108412503"/>
<dbReference type="InterPro" id="IPR020635">
    <property type="entry name" value="Tyr_kinase_cat_dom"/>
</dbReference>
<dbReference type="CTD" id="555232"/>
<dbReference type="PROSITE" id="PS50002">
    <property type="entry name" value="SH3"/>
    <property type="match status" value="1"/>
</dbReference>
<dbReference type="RefSeq" id="XP_037391828.1">
    <property type="nucleotide sequence ID" value="XM_037535931.1"/>
</dbReference>
<keyword evidence="5 16" id="KW-0808">Transferase</keyword>
<dbReference type="SMART" id="SM00219">
    <property type="entry name" value="TyrKc"/>
    <property type="match status" value="1"/>
</dbReference>
<dbReference type="GO" id="GO:0005737">
    <property type="term" value="C:cytoplasm"/>
    <property type="evidence" value="ECO:0007669"/>
    <property type="project" value="UniProtKB-SubCell"/>
</dbReference>
<feature type="binding site" evidence="15">
    <location>
        <position position="282"/>
    </location>
    <ligand>
        <name>ATP</name>
        <dbReference type="ChEBI" id="CHEBI:30616"/>
    </ligand>
</feature>
<proteinExistence type="inferred from homology"/>
<dbReference type="Gene3D" id="2.30.30.40">
    <property type="entry name" value="SH3 Domains"/>
    <property type="match status" value="1"/>
</dbReference>
<feature type="domain" description="SH3" evidence="19">
    <location>
        <begin position="67"/>
        <end position="131"/>
    </location>
</feature>
<evidence type="ECO:0000256" key="14">
    <source>
        <dbReference type="PROSITE-ProRule" id="PRU00192"/>
    </source>
</evidence>
<dbReference type="GO" id="GO:0004715">
    <property type="term" value="F:non-membrane spanning protein tyrosine kinase activity"/>
    <property type="evidence" value="ECO:0007669"/>
    <property type="project" value="UniProtKB-EC"/>
</dbReference>
<evidence type="ECO:0000256" key="6">
    <source>
        <dbReference type="ARBA" id="ARBA00022707"/>
    </source>
</evidence>
<dbReference type="Proteomes" id="UP001501920">
    <property type="component" value="Chromosome 28"/>
</dbReference>
<dbReference type="PRINTS" id="PR00109">
    <property type="entry name" value="TYRKINASE"/>
</dbReference>
<keyword evidence="10 13" id="KW-0727">SH2 domain</keyword>
<evidence type="ECO:0000256" key="13">
    <source>
        <dbReference type="PROSITE-ProRule" id="PRU00191"/>
    </source>
</evidence>
<dbReference type="InterPro" id="IPR036860">
    <property type="entry name" value="SH2_dom_sf"/>
</dbReference>
<feature type="compositionally biased region" description="Basic and acidic residues" evidence="17">
    <location>
        <begin position="48"/>
        <end position="57"/>
    </location>
</feature>
<feature type="domain" description="Protein kinase" evidence="20">
    <location>
        <begin position="254"/>
        <end position="504"/>
    </location>
</feature>
<sequence length="513" mass="58747">MKRPGEDVRCPCPSFQDFQNLLSGFFKRGKSDEETDSETSSNGNSNSERSERAEKALDTSPAPQTSDRRALYKALWAFQSRTGDELSFEAGDSFKVVEESGEWWQVEKLDPQGRTEALGFVPSNYLAREQAADERPWFFGLLNRLETQKLLLAPTNGVGTFLVRRSEKEEVGCVLSVRMSEKEVQHFKVYQNENGFYVVHNCTFHELGELVEHYKVHSLNSSIILTEPCTRPEPKPHDLPRCAMDNWELPKEEFVLEDQLGSGFFADVYRGIWKGTVRVAIKILKNNDSLDHREFQMETQVLKKLRHRHLISLFAICTASVPYYIITEFVEKGNLLDFLRGQEGRSLDLQALTDMASQVADGMAYLEEHNSIHRDLAARNVLVGEDYICKVADFGLARVIKEPFYLSEDKNIPYKWSAPEAISHGRFSSKSDVWSFGILLYEIFTYGGSPYPNYRNYEVYQLITSGYRMPAPDECPSHIYEIMMKCWSGPAAERPDFSELRVLLENASNYCNK</sequence>
<dbReference type="InterPro" id="IPR000980">
    <property type="entry name" value="SH2"/>
</dbReference>
<dbReference type="InterPro" id="IPR001245">
    <property type="entry name" value="Ser-Thr/Tyr_kinase_cat_dom"/>
</dbReference>
<dbReference type="InterPro" id="IPR050198">
    <property type="entry name" value="Non-receptor_tyrosine_kinases"/>
</dbReference>
<evidence type="ECO:0000256" key="16">
    <source>
        <dbReference type="RuleBase" id="RU362096"/>
    </source>
</evidence>
<keyword evidence="12" id="KW-0449">Lipoprotein</keyword>
<keyword evidence="9 15" id="KW-0067">ATP-binding</keyword>
<keyword evidence="4" id="KW-0597">Phosphoprotein</keyword>
<keyword evidence="6" id="KW-0519">Myristate</keyword>
<dbReference type="SMART" id="SM00252">
    <property type="entry name" value="SH2"/>
    <property type="match status" value="1"/>
</dbReference>
<dbReference type="PROSITE" id="PS50001">
    <property type="entry name" value="SH2"/>
    <property type="match status" value="1"/>
</dbReference>
<reference evidence="21" key="2">
    <citation type="submission" date="2025-08" db="UniProtKB">
        <authorList>
            <consortium name="Ensembl"/>
        </authorList>
    </citation>
    <scope>IDENTIFICATION</scope>
</reference>
<dbReference type="Pfam" id="PF00017">
    <property type="entry name" value="SH2"/>
    <property type="match status" value="1"/>
</dbReference>
<evidence type="ECO:0000256" key="17">
    <source>
        <dbReference type="SAM" id="MobiDB-lite"/>
    </source>
</evidence>
<evidence type="ECO:0000256" key="1">
    <source>
        <dbReference type="ARBA" id="ARBA00004496"/>
    </source>
</evidence>
<dbReference type="InterPro" id="IPR001452">
    <property type="entry name" value="SH3_domain"/>
</dbReference>
<reference evidence="21 22" key="1">
    <citation type="submission" date="2020-10" db="EMBL/GenBank/DDBJ databases">
        <title>Pygocentrus nattereri (red-bellied piranha) genome, fPygNat1, primary haplotype.</title>
        <authorList>
            <person name="Myers G."/>
            <person name="Meyer A."/>
            <person name="Karagic N."/>
            <person name="Pippel M."/>
            <person name="Winkler S."/>
            <person name="Tracey A."/>
            <person name="Wood J."/>
            <person name="Formenti G."/>
            <person name="Howe K."/>
            <person name="Fedrigo O."/>
            <person name="Jarvis E.D."/>
        </authorList>
    </citation>
    <scope>NUCLEOTIDE SEQUENCE [LARGE SCALE GENOMIC DNA]</scope>
</reference>
<dbReference type="InterPro" id="IPR017441">
    <property type="entry name" value="Protein_kinase_ATP_BS"/>
</dbReference>